<keyword evidence="2" id="KW-0472">Membrane</keyword>
<comment type="caution">
    <text evidence="3">The sequence shown here is derived from an EMBL/GenBank/DDBJ whole genome shotgun (WGS) entry which is preliminary data.</text>
</comment>
<gene>
    <name evidence="3" type="ORF">ATANTOWER_002286</name>
</gene>
<feature type="transmembrane region" description="Helical" evidence="2">
    <location>
        <begin position="12"/>
        <end position="35"/>
    </location>
</feature>
<evidence type="ECO:0000256" key="2">
    <source>
        <dbReference type="SAM" id="Phobius"/>
    </source>
</evidence>
<keyword evidence="4" id="KW-1185">Reference proteome</keyword>
<dbReference type="EMBL" id="JAHUTI010001232">
    <property type="protein sequence ID" value="MED6232774.1"/>
    <property type="molecule type" value="Genomic_DNA"/>
</dbReference>
<evidence type="ECO:0000313" key="4">
    <source>
        <dbReference type="Proteomes" id="UP001345963"/>
    </source>
</evidence>
<protein>
    <recommendedName>
        <fullName evidence="5">Secreted protein</fullName>
    </recommendedName>
</protein>
<keyword evidence="2" id="KW-1133">Transmembrane helix</keyword>
<feature type="region of interest" description="Disordered" evidence="1">
    <location>
        <begin position="91"/>
        <end position="114"/>
    </location>
</feature>
<reference evidence="3 4" key="1">
    <citation type="submission" date="2021-07" db="EMBL/GenBank/DDBJ databases">
        <authorList>
            <person name="Palmer J.M."/>
        </authorList>
    </citation>
    <scope>NUCLEOTIDE SEQUENCE [LARGE SCALE GENOMIC DNA]</scope>
    <source>
        <strain evidence="3 4">AT_MEX2019</strain>
        <tissue evidence="3">Muscle</tissue>
    </source>
</reference>
<sequence>MEFFFLCFYLNYYYVFASLKIKCTGFIFFSLSLFLPTPLPIAALSHLVLLQCKPREAALSEFGESACVRLSCYKSTACCCSKQSGLKPEPFVHIPTHTDTRRRGRTASPFNTQP</sequence>
<evidence type="ECO:0008006" key="5">
    <source>
        <dbReference type="Google" id="ProtNLM"/>
    </source>
</evidence>
<evidence type="ECO:0000256" key="1">
    <source>
        <dbReference type="SAM" id="MobiDB-lite"/>
    </source>
</evidence>
<accession>A0ABU7A3W4</accession>
<keyword evidence="2" id="KW-0812">Transmembrane</keyword>
<evidence type="ECO:0000313" key="3">
    <source>
        <dbReference type="EMBL" id="MED6232774.1"/>
    </source>
</evidence>
<dbReference type="Proteomes" id="UP001345963">
    <property type="component" value="Unassembled WGS sequence"/>
</dbReference>
<organism evidence="3 4">
    <name type="scientific">Ataeniobius toweri</name>
    <dbReference type="NCBI Taxonomy" id="208326"/>
    <lineage>
        <taxon>Eukaryota</taxon>
        <taxon>Metazoa</taxon>
        <taxon>Chordata</taxon>
        <taxon>Craniata</taxon>
        <taxon>Vertebrata</taxon>
        <taxon>Euteleostomi</taxon>
        <taxon>Actinopterygii</taxon>
        <taxon>Neopterygii</taxon>
        <taxon>Teleostei</taxon>
        <taxon>Neoteleostei</taxon>
        <taxon>Acanthomorphata</taxon>
        <taxon>Ovalentaria</taxon>
        <taxon>Atherinomorphae</taxon>
        <taxon>Cyprinodontiformes</taxon>
        <taxon>Goodeidae</taxon>
        <taxon>Ataeniobius</taxon>
    </lineage>
</organism>
<name>A0ABU7A3W4_9TELE</name>
<proteinExistence type="predicted"/>